<organism evidence="2 3">
    <name type="scientific">Lineolata rhizophorae</name>
    <dbReference type="NCBI Taxonomy" id="578093"/>
    <lineage>
        <taxon>Eukaryota</taxon>
        <taxon>Fungi</taxon>
        <taxon>Dikarya</taxon>
        <taxon>Ascomycota</taxon>
        <taxon>Pezizomycotina</taxon>
        <taxon>Dothideomycetes</taxon>
        <taxon>Dothideomycetes incertae sedis</taxon>
        <taxon>Lineolatales</taxon>
        <taxon>Lineolataceae</taxon>
        <taxon>Lineolata</taxon>
    </lineage>
</organism>
<protein>
    <submittedName>
        <fullName evidence="2">Uncharacterized protein</fullName>
    </submittedName>
</protein>
<evidence type="ECO:0000313" key="2">
    <source>
        <dbReference type="EMBL" id="KAF2454004.1"/>
    </source>
</evidence>
<feature type="compositionally biased region" description="Polar residues" evidence="1">
    <location>
        <begin position="173"/>
        <end position="182"/>
    </location>
</feature>
<evidence type="ECO:0000256" key="1">
    <source>
        <dbReference type="SAM" id="MobiDB-lite"/>
    </source>
</evidence>
<keyword evidence="3" id="KW-1185">Reference proteome</keyword>
<feature type="compositionally biased region" description="Low complexity" evidence="1">
    <location>
        <begin position="191"/>
        <end position="207"/>
    </location>
</feature>
<dbReference type="Proteomes" id="UP000799766">
    <property type="component" value="Unassembled WGS sequence"/>
</dbReference>
<sequence>MTPARLLHSQSSSRVRHSCSPYSVALLRLPITYSPASTSFYLYPRSHSDPNPLLRSSKNRICSPSGSLTQPGAPQAIYTLRSRCIAPSILLPRPRSTMTTYEQHRHRPHQQPVYGSTPPDAAYYGSTPPRSQPQPIYRSSQPQLAYGSTPPQGSQPAYGSTPPRHAQPAMYGTSPSQQQQYASRPAMYGTSPSSQQQLPAQPHPSSSGAELLPSDAYGRVPSSSGTPRRPSHESTHSHHSHRSAHSPHRGRNGGAGGAGGGPAASPIPEERRPTLGDTLFMMWDAVKGVVKGKRR</sequence>
<evidence type="ECO:0000313" key="3">
    <source>
        <dbReference type="Proteomes" id="UP000799766"/>
    </source>
</evidence>
<name>A0A6A6NRF5_9PEZI</name>
<proteinExistence type="predicted"/>
<feature type="compositionally biased region" description="Polar residues" evidence="1">
    <location>
        <begin position="133"/>
        <end position="143"/>
    </location>
</feature>
<feature type="region of interest" description="Disordered" evidence="1">
    <location>
        <begin position="96"/>
        <end position="277"/>
    </location>
</feature>
<feature type="compositionally biased region" description="Gly residues" evidence="1">
    <location>
        <begin position="252"/>
        <end position="262"/>
    </location>
</feature>
<dbReference type="EMBL" id="MU001693">
    <property type="protein sequence ID" value="KAF2454004.1"/>
    <property type="molecule type" value="Genomic_DNA"/>
</dbReference>
<feature type="compositionally biased region" description="Basic residues" evidence="1">
    <location>
        <begin position="237"/>
        <end position="251"/>
    </location>
</feature>
<gene>
    <name evidence="2" type="ORF">BDY21DRAFT_110310</name>
</gene>
<dbReference type="OrthoDB" id="3946305at2759"/>
<accession>A0A6A6NRF5</accession>
<reference evidence="2" key="1">
    <citation type="journal article" date="2020" name="Stud. Mycol.">
        <title>101 Dothideomycetes genomes: a test case for predicting lifestyles and emergence of pathogens.</title>
        <authorList>
            <person name="Haridas S."/>
            <person name="Albert R."/>
            <person name="Binder M."/>
            <person name="Bloem J."/>
            <person name="Labutti K."/>
            <person name="Salamov A."/>
            <person name="Andreopoulos B."/>
            <person name="Baker S."/>
            <person name="Barry K."/>
            <person name="Bills G."/>
            <person name="Bluhm B."/>
            <person name="Cannon C."/>
            <person name="Castanera R."/>
            <person name="Culley D."/>
            <person name="Daum C."/>
            <person name="Ezra D."/>
            <person name="Gonzalez J."/>
            <person name="Henrissat B."/>
            <person name="Kuo A."/>
            <person name="Liang C."/>
            <person name="Lipzen A."/>
            <person name="Lutzoni F."/>
            <person name="Magnuson J."/>
            <person name="Mondo S."/>
            <person name="Nolan M."/>
            <person name="Ohm R."/>
            <person name="Pangilinan J."/>
            <person name="Park H.-J."/>
            <person name="Ramirez L."/>
            <person name="Alfaro M."/>
            <person name="Sun H."/>
            <person name="Tritt A."/>
            <person name="Yoshinaga Y."/>
            <person name="Zwiers L.-H."/>
            <person name="Turgeon B."/>
            <person name="Goodwin S."/>
            <person name="Spatafora J."/>
            <person name="Crous P."/>
            <person name="Grigoriev I."/>
        </authorList>
    </citation>
    <scope>NUCLEOTIDE SEQUENCE</scope>
    <source>
        <strain evidence="2">ATCC 16933</strain>
    </source>
</reference>
<feature type="compositionally biased region" description="Polar residues" evidence="1">
    <location>
        <begin position="149"/>
        <end position="158"/>
    </location>
</feature>
<dbReference type="AlphaFoldDB" id="A0A6A6NRF5"/>